<evidence type="ECO:0000256" key="5">
    <source>
        <dbReference type="ARBA" id="ARBA00022741"/>
    </source>
</evidence>
<keyword evidence="3" id="KW-0633">Potassium transport</keyword>
<dbReference type="PANTHER" id="PTHR30042:SF2">
    <property type="entry name" value="POTASSIUM-TRANSPORTING ATPASE KDPC SUBUNIT"/>
    <property type="match status" value="1"/>
</dbReference>
<evidence type="ECO:0000256" key="7">
    <source>
        <dbReference type="ARBA" id="ARBA00022958"/>
    </source>
</evidence>
<keyword evidence="9" id="KW-0406">Ion transport</keyword>
<evidence type="ECO:0000256" key="4">
    <source>
        <dbReference type="ARBA" id="ARBA00022692"/>
    </source>
</evidence>
<dbReference type="GO" id="GO:0008556">
    <property type="term" value="F:P-type potassium transmembrane transporter activity"/>
    <property type="evidence" value="ECO:0007669"/>
    <property type="project" value="InterPro"/>
</dbReference>
<keyword evidence="1" id="KW-0813">Transport</keyword>
<feature type="non-terminal residue" evidence="11">
    <location>
        <position position="71"/>
    </location>
</feature>
<evidence type="ECO:0000313" key="11">
    <source>
        <dbReference type="EMBL" id="EQD54062.1"/>
    </source>
</evidence>
<keyword evidence="10" id="KW-0472">Membrane</keyword>
<keyword evidence="4" id="KW-0812">Transmembrane</keyword>
<evidence type="ECO:0000256" key="6">
    <source>
        <dbReference type="ARBA" id="ARBA00022840"/>
    </source>
</evidence>
<evidence type="ECO:0000256" key="9">
    <source>
        <dbReference type="ARBA" id="ARBA00023065"/>
    </source>
</evidence>
<dbReference type="PANTHER" id="PTHR30042">
    <property type="entry name" value="POTASSIUM-TRANSPORTING ATPASE C CHAIN"/>
    <property type="match status" value="1"/>
</dbReference>
<accession>T1AAJ9</accession>
<dbReference type="InterPro" id="IPR003820">
    <property type="entry name" value="KdpC"/>
</dbReference>
<reference evidence="11" key="1">
    <citation type="submission" date="2013-08" db="EMBL/GenBank/DDBJ databases">
        <authorList>
            <person name="Mendez C."/>
            <person name="Richter M."/>
            <person name="Ferrer M."/>
            <person name="Sanchez J."/>
        </authorList>
    </citation>
    <scope>NUCLEOTIDE SEQUENCE</scope>
</reference>
<evidence type="ECO:0000256" key="8">
    <source>
        <dbReference type="ARBA" id="ARBA00022989"/>
    </source>
</evidence>
<keyword evidence="2" id="KW-1003">Cell membrane</keyword>
<reference evidence="11" key="2">
    <citation type="journal article" date="2014" name="ISME J.">
        <title>Microbial stratification in low pH oxic and suboxic macroscopic growths along an acid mine drainage.</title>
        <authorList>
            <person name="Mendez-Garcia C."/>
            <person name="Mesa V."/>
            <person name="Sprenger R.R."/>
            <person name="Richter M."/>
            <person name="Diez M.S."/>
            <person name="Solano J."/>
            <person name="Bargiela R."/>
            <person name="Golyshina O.V."/>
            <person name="Manteca A."/>
            <person name="Ramos J.L."/>
            <person name="Gallego J.R."/>
            <person name="Llorente I."/>
            <person name="Martins Dos Santos V.A."/>
            <person name="Jensen O.N."/>
            <person name="Pelaez A.I."/>
            <person name="Sanchez J."/>
            <person name="Ferrer M."/>
        </authorList>
    </citation>
    <scope>NUCLEOTIDE SEQUENCE</scope>
</reference>
<dbReference type="Pfam" id="PF02669">
    <property type="entry name" value="KdpC"/>
    <property type="match status" value="1"/>
</dbReference>
<name>T1AAJ9_9ZZZZ</name>
<gene>
    <name evidence="11" type="ORF">B1B_09859</name>
</gene>
<proteinExistence type="predicted"/>
<keyword evidence="8" id="KW-1133">Transmembrane helix</keyword>
<keyword evidence="7" id="KW-0630">Potassium</keyword>
<evidence type="ECO:0000256" key="1">
    <source>
        <dbReference type="ARBA" id="ARBA00022448"/>
    </source>
</evidence>
<dbReference type="AlphaFoldDB" id="T1AAJ9"/>
<keyword evidence="5" id="KW-0547">Nucleotide-binding</keyword>
<comment type="caution">
    <text evidence="11">The sequence shown here is derived from an EMBL/GenBank/DDBJ whole genome shotgun (WGS) entry which is preliminary data.</text>
</comment>
<evidence type="ECO:0000256" key="2">
    <source>
        <dbReference type="ARBA" id="ARBA00022475"/>
    </source>
</evidence>
<organism evidence="11">
    <name type="scientific">mine drainage metagenome</name>
    <dbReference type="NCBI Taxonomy" id="410659"/>
    <lineage>
        <taxon>unclassified sequences</taxon>
        <taxon>metagenomes</taxon>
        <taxon>ecological metagenomes</taxon>
    </lineage>
</organism>
<evidence type="ECO:0000256" key="10">
    <source>
        <dbReference type="ARBA" id="ARBA00023136"/>
    </source>
</evidence>
<protein>
    <submittedName>
        <fullName evidence="11">Potassium-transporting ATPase subunit C</fullName>
    </submittedName>
</protein>
<sequence>MRAHVRAAVVIVALAVVVVGLGYPALLTGVADLISPGTAGGSLLHATNGTVVGSSLVGQNFSRPYLFWDRP</sequence>
<evidence type="ECO:0000256" key="3">
    <source>
        <dbReference type="ARBA" id="ARBA00022538"/>
    </source>
</evidence>
<dbReference type="GO" id="GO:0016020">
    <property type="term" value="C:membrane"/>
    <property type="evidence" value="ECO:0007669"/>
    <property type="project" value="InterPro"/>
</dbReference>
<dbReference type="EMBL" id="AUZY01006530">
    <property type="protein sequence ID" value="EQD54062.1"/>
    <property type="molecule type" value="Genomic_DNA"/>
</dbReference>
<keyword evidence="6" id="KW-0067">ATP-binding</keyword>
<dbReference type="GO" id="GO:0005524">
    <property type="term" value="F:ATP binding"/>
    <property type="evidence" value="ECO:0007669"/>
    <property type="project" value="UniProtKB-KW"/>
</dbReference>